<dbReference type="KEGG" id="psco:LY89DRAFT_735829"/>
<feature type="region of interest" description="Disordered" evidence="1">
    <location>
        <begin position="441"/>
        <end position="487"/>
    </location>
</feature>
<organism evidence="2 3">
    <name type="scientific">Mollisia scopiformis</name>
    <name type="common">Conifer needle endophyte fungus</name>
    <name type="synonym">Phialocephala scopiformis</name>
    <dbReference type="NCBI Taxonomy" id="149040"/>
    <lineage>
        <taxon>Eukaryota</taxon>
        <taxon>Fungi</taxon>
        <taxon>Dikarya</taxon>
        <taxon>Ascomycota</taxon>
        <taxon>Pezizomycotina</taxon>
        <taxon>Leotiomycetes</taxon>
        <taxon>Helotiales</taxon>
        <taxon>Mollisiaceae</taxon>
        <taxon>Mollisia</taxon>
    </lineage>
</organism>
<dbReference type="AlphaFoldDB" id="A0A194X4K2"/>
<feature type="region of interest" description="Disordered" evidence="1">
    <location>
        <begin position="270"/>
        <end position="313"/>
    </location>
</feature>
<evidence type="ECO:0000313" key="2">
    <source>
        <dbReference type="EMBL" id="KUJ14752.1"/>
    </source>
</evidence>
<keyword evidence="3" id="KW-1185">Reference proteome</keyword>
<reference evidence="2 3" key="1">
    <citation type="submission" date="2015-10" db="EMBL/GenBank/DDBJ databases">
        <title>Full genome of DAOMC 229536 Phialocephala scopiformis, a fungal endophyte of spruce producing the potent anti-insectan compound rugulosin.</title>
        <authorList>
            <consortium name="DOE Joint Genome Institute"/>
            <person name="Walker A.K."/>
            <person name="Frasz S.L."/>
            <person name="Seifert K.A."/>
            <person name="Miller J.D."/>
            <person name="Mondo S.J."/>
            <person name="Labutti K."/>
            <person name="Lipzen A."/>
            <person name="Dockter R."/>
            <person name="Kennedy M."/>
            <person name="Grigoriev I.V."/>
            <person name="Spatafora J.W."/>
        </authorList>
    </citation>
    <scope>NUCLEOTIDE SEQUENCE [LARGE SCALE GENOMIC DNA]</scope>
    <source>
        <strain evidence="2 3">CBS 120377</strain>
    </source>
</reference>
<evidence type="ECO:0000256" key="1">
    <source>
        <dbReference type="SAM" id="MobiDB-lite"/>
    </source>
</evidence>
<dbReference type="RefSeq" id="XP_018069107.1">
    <property type="nucleotide sequence ID" value="XM_018220048.1"/>
</dbReference>
<evidence type="ECO:0008006" key="4">
    <source>
        <dbReference type="Google" id="ProtNLM"/>
    </source>
</evidence>
<sequence length="502" mass="55647">MRSRSIKGTRSLATTALAAILTRIDELSVDLLMDMPAVLLQGIWQEIKNRQLVSFHVWRVFSVLLKKDDATLRILRHRDQITKPKSPLRFYTTPLTSESFEFLTYLSITTTFAIPELVKLSAVKNLVALEIVSKDKNSEHCVSDRVIRAWSFAANSEGAFQVLRILKLWKHLNVTNVSLAYLNSFPSLAVFDVTGCGFDLTASVKARDFGWKPTIDPNLLGQFEAACVERAVVMRAALGKEPLPSRKASAQQLGLDALVSRLPRADVPGFLSRDETTIRPQSPKDPTALDTHERKDPSMSGKTQAVDVSQKDKPKLNRSIPVWDFPVYTKINRIGELRNDGDLQRAGIEIGDQPVVENDLICPIPIVSFRIGPTPACLVYTMKDSAQRAPNKSTYSIVEPLQESVHTWKECPPKGGARQAQRLAFTRIKYDVTEVLPSSINQEVPSARDTGTTQAHLKRPSIAGSRPTTSGGSAPAKRRPIGRFGLERKRKSLGDVLGSFLS</sequence>
<dbReference type="EMBL" id="KQ947419">
    <property type="protein sequence ID" value="KUJ14752.1"/>
    <property type="molecule type" value="Genomic_DNA"/>
</dbReference>
<dbReference type="OrthoDB" id="5273928at2759"/>
<dbReference type="GeneID" id="28829774"/>
<dbReference type="InParanoid" id="A0A194X4K2"/>
<feature type="compositionally biased region" description="Polar residues" evidence="1">
    <location>
        <begin position="441"/>
        <end position="455"/>
    </location>
</feature>
<gene>
    <name evidence="2" type="ORF">LY89DRAFT_735829</name>
</gene>
<evidence type="ECO:0000313" key="3">
    <source>
        <dbReference type="Proteomes" id="UP000070700"/>
    </source>
</evidence>
<proteinExistence type="predicted"/>
<accession>A0A194X4K2</accession>
<name>A0A194X4K2_MOLSC</name>
<dbReference type="Proteomes" id="UP000070700">
    <property type="component" value="Unassembled WGS sequence"/>
</dbReference>
<protein>
    <recommendedName>
        <fullName evidence="4">Cbs domain-containing protein</fullName>
    </recommendedName>
</protein>